<organism evidence="1 2">
    <name type="scientific">Anaerobacterium chartisolvens</name>
    <dbReference type="NCBI Taxonomy" id="1297424"/>
    <lineage>
        <taxon>Bacteria</taxon>
        <taxon>Bacillati</taxon>
        <taxon>Bacillota</taxon>
        <taxon>Clostridia</taxon>
        <taxon>Eubacteriales</taxon>
        <taxon>Oscillospiraceae</taxon>
        <taxon>Anaerobacterium</taxon>
    </lineage>
</organism>
<dbReference type="Pfam" id="PF05107">
    <property type="entry name" value="Cas_Cas7"/>
    <property type="match status" value="1"/>
</dbReference>
<dbReference type="Proteomes" id="UP000253034">
    <property type="component" value="Unassembled WGS sequence"/>
</dbReference>
<reference evidence="1 2" key="1">
    <citation type="submission" date="2018-07" db="EMBL/GenBank/DDBJ databases">
        <title>Genomic Encyclopedia of Type Strains, Phase IV (KMG-IV): sequencing the most valuable type-strain genomes for metagenomic binning, comparative biology and taxonomic classification.</title>
        <authorList>
            <person name="Goeker M."/>
        </authorList>
    </citation>
    <scope>NUCLEOTIDE SEQUENCE [LARGE SCALE GENOMIC DNA]</scope>
    <source>
        <strain evidence="1 2">DSM 27016</strain>
    </source>
</reference>
<gene>
    <name evidence="1" type="ORF">DFR58_1205</name>
</gene>
<dbReference type="RefSeq" id="WP_114298777.1">
    <property type="nucleotide sequence ID" value="NZ_QPJT01000020.1"/>
</dbReference>
<dbReference type="AlphaFoldDB" id="A0A369AWU9"/>
<sequence length="321" mass="36163">MKNRVYGVAAIKSVMSNWNADFTGRPKSISRGDIFGSDKAFKYPIKRMWENDGEKVIYIKSYKIDDKAKGEEKDKLQPRDLAERYMYVFPGAMLEKGTSSKEVLKNLFSAIDVMSFGATFAEKDQNISITGAVQVGQGFNKYDGTIVESQDILSPFRNSSDKKEDASATSLGTKVVADEAHYFYPFSVNPFNYNEYIGIVDSFEGYTREAYQKFKRASLVAATAFNTNSKSGCENEFAIFVECREGADLYLPPLDRYVRFNKGTERDEIDITGLDFLKGFGDSIEKIEVYYNPLTVSVKTGLKDSQTDYNELNIFSGLEIS</sequence>
<dbReference type="OrthoDB" id="834695at2"/>
<name>A0A369AWU9_9FIRM</name>
<evidence type="ECO:0000313" key="2">
    <source>
        <dbReference type="Proteomes" id="UP000253034"/>
    </source>
</evidence>
<proteinExistence type="predicted"/>
<evidence type="ECO:0000313" key="1">
    <source>
        <dbReference type="EMBL" id="RCX12706.1"/>
    </source>
</evidence>
<protein>
    <submittedName>
        <fullName evidence="1">CRISPR-associated protein Csh2</fullName>
    </submittedName>
</protein>
<dbReference type="GO" id="GO:0043571">
    <property type="term" value="P:maintenance of CRISPR repeat elements"/>
    <property type="evidence" value="ECO:0007669"/>
    <property type="project" value="InterPro"/>
</dbReference>
<accession>A0A369AWU9</accession>
<dbReference type="InterPro" id="IPR006482">
    <property type="entry name" value="Cas7_Csh2/Csh2"/>
</dbReference>
<comment type="caution">
    <text evidence="1">The sequence shown here is derived from an EMBL/GenBank/DDBJ whole genome shotgun (WGS) entry which is preliminary data.</text>
</comment>
<dbReference type="EMBL" id="QPJT01000020">
    <property type="protein sequence ID" value="RCX12706.1"/>
    <property type="molecule type" value="Genomic_DNA"/>
</dbReference>
<keyword evidence="2" id="KW-1185">Reference proteome</keyword>